<comment type="caution">
    <text evidence="3">The sequence shown here is derived from an EMBL/GenBank/DDBJ whole genome shotgun (WGS) entry which is preliminary data.</text>
</comment>
<dbReference type="Pfam" id="PF02854">
    <property type="entry name" value="MIF4G"/>
    <property type="match status" value="1"/>
</dbReference>
<protein>
    <recommendedName>
        <fullName evidence="2">MIF4G domain-containing protein</fullName>
    </recommendedName>
</protein>
<evidence type="ECO:0000313" key="3">
    <source>
        <dbReference type="EMBL" id="ETO08347.1"/>
    </source>
</evidence>
<keyword evidence="4" id="KW-1185">Reference proteome</keyword>
<proteinExistence type="predicted"/>
<dbReference type="Gene3D" id="1.25.40.180">
    <property type="match status" value="1"/>
</dbReference>
<dbReference type="EMBL" id="ASPP01025125">
    <property type="protein sequence ID" value="ETO08347.1"/>
    <property type="molecule type" value="Genomic_DNA"/>
</dbReference>
<feature type="domain" description="MIF4G" evidence="2">
    <location>
        <begin position="3"/>
        <end position="91"/>
    </location>
</feature>
<feature type="region of interest" description="Disordered" evidence="1">
    <location>
        <begin position="109"/>
        <end position="168"/>
    </location>
</feature>
<feature type="region of interest" description="Disordered" evidence="1">
    <location>
        <begin position="306"/>
        <end position="343"/>
    </location>
</feature>
<gene>
    <name evidence="3" type="ORF">RFI_29044</name>
</gene>
<evidence type="ECO:0000313" key="4">
    <source>
        <dbReference type="Proteomes" id="UP000023152"/>
    </source>
</evidence>
<dbReference type="AlphaFoldDB" id="X6M4F4"/>
<sequence length="354" mass="40288">MSVIGEFYNRKLMEENEITSLMAEMLHKKDSHVVMPLDIEALCALLQQCGKALQRQTNTRKAMEQALAKMINLSNSMETRIRFRVDEINAIINKKEPFMGAKGEYKQIKDARGGGRSKAGGSSQDLRYQAKRPQETPTASPAKEKGSQLSWTTTTKTSETQPLPPQDMSKKLLKSFKEAMDAMEQTYVLDDAIDFVKENINELTSRNWANLISYVCLKWKKDLIEPLFLRWVAEILKQSLLPSQKFIEIVGELSRSFAEDKLDYPLLGQWYGNLFALLSKHDPTVNYAAKFEEMKKQNIWGKKKTFRANTNPTGKGGKQTKGCSKKDMTKKEKKRQMKTHGKSVCTNSVIAQDV</sequence>
<dbReference type="Proteomes" id="UP000023152">
    <property type="component" value="Unassembled WGS sequence"/>
</dbReference>
<dbReference type="GO" id="GO:0003723">
    <property type="term" value="F:RNA binding"/>
    <property type="evidence" value="ECO:0007669"/>
    <property type="project" value="InterPro"/>
</dbReference>
<organism evidence="3 4">
    <name type="scientific">Reticulomyxa filosa</name>
    <dbReference type="NCBI Taxonomy" id="46433"/>
    <lineage>
        <taxon>Eukaryota</taxon>
        <taxon>Sar</taxon>
        <taxon>Rhizaria</taxon>
        <taxon>Retaria</taxon>
        <taxon>Foraminifera</taxon>
        <taxon>Monothalamids</taxon>
        <taxon>Reticulomyxidae</taxon>
        <taxon>Reticulomyxa</taxon>
    </lineage>
</organism>
<dbReference type="SUPFAM" id="SSF48371">
    <property type="entry name" value="ARM repeat"/>
    <property type="match status" value="1"/>
</dbReference>
<evidence type="ECO:0000259" key="2">
    <source>
        <dbReference type="Pfam" id="PF02854"/>
    </source>
</evidence>
<dbReference type="OrthoDB" id="514777at2759"/>
<dbReference type="InterPro" id="IPR003890">
    <property type="entry name" value="MIF4G-like_typ-3"/>
</dbReference>
<accession>X6M4F4</accession>
<evidence type="ECO:0000256" key="1">
    <source>
        <dbReference type="SAM" id="MobiDB-lite"/>
    </source>
</evidence>
<dbReference type="InterPro" id="IPR016024">
    <property type="entry name" value="ARM-type_fold"/>
</dbReference>
<name>X6M4F4_RETFI</name>
<feature type="compositionally biased region" description="Basic residues" evidence="1">
    <location>
        <begin position="331"/>
        <end position="341"/>
    </location>
</feature>
<reference evidence="3 4" key="1">
    <citation type="journal article" date="2013" name="Curr. Biol.">
        <title>The Genome of the Foraminiferan Reticulomyxa filosa.</title>
        <authorList>
            <person name="Glockner G."/>
            <person name="Hulsmann N."/>
            <person name="Schleicher M."/>
            <person name="Noegel A.A."/>
            <person name="Eichinger L."/>
            <person name="Gallinger C."/>
            <person name="Pawlowski J."/>
            <person name="Sierra R."/>
            <person name="Euteneuer U."/>
            <person name="Pillet L."/>
            <person name="Moustafa A."/>
            <person name="Platzer M."/>
            <person name="Groth M."/>
            <person name="Szafranski K."/>
            <person name="Schliwa M."/>
        </authorList>
    </citation>
    <scope>NUCLEOTIDE SEQUENCE [LARGE SCALE GENOMIC DNA]</scope>
</reference>